<protein>
    <recommendedName>
        <fullName evidence="2">histidine kinase</fullName>
        <ecNumber evidence="2">2.7.13.3</ecNumber>
    </recommendedName>
</protein>
<dbReference type="Pfam" id="PF02518">
    <property type="entry name" value="HATPase_c"/>
    <property type="match status" value="1"/>
</dbReference>
<dbReference type="CDD" id="cd00082">
    <property type="entry name" value="HisKA"/>
    <property type="match status" value="1"/>
</dbReference>
<evidence type="ECO:0000259" key="11">
    <source>
        <dbReference type="PROSITE" id="PS50109"/>
    </source>
</evidence>
<dbReference type="InterPro" id="IPR036890">
    <property type="entry name" value="HATPase_C_sf"/>
</dbReference>
<dbReference type="Gene3D" id="1.10.287.130">
    <property type="match status" value="1"/>
</dbReference>
<feature type="transmembrane region" description="Helical" evidence="10">
    <location>
        <begin position="70"/>
        <end position="91"/>
    </location>
</feature>
<dbReference type="SMART" id="SM00387">
    <property type="entry name" value="HATPase_c"/>
    <property type="match status" value="1"/>
</dbReference>
<dbReference type="InterPro" id="IPR005467">
    <property type="entry name" value="His_kinase_dom"/>
</dbReference>
<feature type="transmembrane region" description="Helical" evidence="10">
    <location>
        <begin position="20"/>
        <end position="38"/>
    </location>
</feature>
<gene>
    <name evidence="12" type="ORF">MEBOL_003973</name>
</gene>
<reference evidence="12 13" key="1">
    <citation type="submission" date="2017-06" db="EMBL/GenBank/DDBJ databases">
        <authorList>
            <person name="Kim H.J."/>
            <person name="Triplett B.A."/>
        </authorList>
    </citation>
    <scope>NUCLEOTIDE SEQUENCE [LARGE SCALE GENOMIC DNA]</scope>
    <source>
        <strain evidence="12 13">DSM 14713</strain>
    </source>
</reference>
<dbReference type="InterPro" id="IPR004358">
    <property type="entry name" value="Sig_transdc_His_kin-like_C"/>
</dbReference>
<dbReference type="EMBL" id="CP022163">
    <property type="protein sequence ID" value="ATB30512.1"/>
    <property type="molecule type" value="Genomic_DNA"/>
</dbReference>
<keyword evidence="10" id="KW-1133">Transmembrane helix</keyword>
<accession>A0A250IH74</accession>
<dbReference type="EC" id="2.7.13.3" evidence="2"/>
<dbReference type="PANTHER" id="PTHR43065:SF10">
    <property type="entry name" value="PEROXIDE STRESS-ACTIVATED HISTIDINE KINASE MAK3"/>
    <property type="match status" value="1"/>
</dbReference>
<evidence type="ECO:0000256" key="6">
    <source>
        <dbReference type="ARBA" id="ARBA00022777"/>
    </source>
</evidence>
<dbReference type="InterPro" id="IPR003594">
    <property type="entry name" value="HATPase_dom"/>
</dbReference>
<dbReference type="PANTHER" id="PTHR43065">
    <property type="entry name" value="SENSOR HISTIDINE KINASE"/>
    <property type="match status" value="1"/>
</dbReference>
<dbReference type="PRINTS" id="PR00344">
    <property type="entry name" value="BCTRLSENSOR"/>
</dbReference>
<dbReference type="GO" id="GO:0005524">
    <property type="term" value="F:ATP binding"/>
    <property type="evidence" value="ECO:0007669"/>
    <property type="project" value="UniProtKB-KW"/>
</dbReference>
<dbReference type="GO" id="GO:0000155">
    <property type="term" value="F:phosphorelay sensor kinase activity"/>
    <property type="evidence" value="ECO:0007669"/>
    <property type="project" value="InterPro"/>
</dbReference>
<keyword evidence="5" id="KW-0547">Nucleotide-binding</keyword>
<keyword evidence="3" id="KW-0597">Phosphoprotein</keyword>
<feature type="transmembrane region" description="Helical" evidence="10">
    <location>
        <begin position="44"/>
        <end position="63"/>
    </location>
</feature>
<proteinExistence type="predicted"/>
<keyword evidence="9" id="KW-0175">Coiled coil</keyword>
<dbReference type="Pfam" id="PF00512">
    <property type="entry name" value="HisKA"/>
    <property type="match status" value="1"/>
</dbReference>
<dbReference type="InterPro" id="IPR003661">
    <property type="entry name" value="HisK_dim/P_dom"/>
</dbReference>
<name>A0A250IH74_9BACT</name>
<dbReference type="Gene3D" id="3.30.565.10">
    <property type="entry name" value="Histidine kinase-like ATPase, C-terminal domain"/>
    <property type="match status" value="1"/>
</dbReference>
<evidence type="ECO:0000256" key="7">
    <source>
        <dbReference type="ARBA" id="ARBA00022840"/>
    </source>
</evidence>
<evidence type="ECO:0000256" key="2">
    <source>
        <dbReference type="ARBA" id="ARBA00012438"/>
    </source>
</evidence>
<evidence type="ECO:0000256" key="8">
    <source>
        <dbReference type="ARBA" id="ARBA00023012"/>
    </source>
</evidence>
<dbReference type="OrthoDB" id="5499385at2"/>
<organism evidence="12 13">
    <name type="scientific">Melittangium boletus DSM 14713</name>
    <dbReference type="NCBI Taxonomy" id="1294270"/>
    <lineage>
        <taxon>Bacteria</taxon>
        <taxon>Pseudomonadati</taxon>
        <taxon>Myxococcota</taxon>
        <taxon>Myxococcia</taxon>
        <taxon>Myxococcales</taxon>
        <taxon>Cystobacterineae</taxon>
        <taxon>Archangiaceae</taxon>
        <taxon>Melittangium</taxon>
    </lineage>
</organism>
<keyword evidence="6 12" id="KW-0418">Kinase</keyword>
<feature type="coiled-coil region" evidence="9">
    <location>
        <begin position="162"/>
        <end position="189"/>
    </location>
</feature>
<evidence type="ECO:0000256" key="1">
    <source>
        <dbReference type="ARBA" id="ARBA00000085"/>
    </source>
</evidence>
<keyword evidence="4" id="KW-0808">Transferase</keyword>
<evidence type="ECO:0000313" key="12">
    <source>
        <dbReference type="EMBL" id="ATB30512.1"/>
    </source>
</evidence>
<keyword evidence="8" id="KW-0902">Two-component regulatory system</keyword>
<evidence type="ECO:0000313" key="13">
    <source>
        <dbReference type="Proteomes" id="UP000217289"/>
    </source>
</evidence>
<sequence>MGQPHQDATARDEGRILRWVAVRSLVFWLLDVLSAMRWTWDTLLLRGLWAVLMVGLAWAIEFLPRARRGLVRFTAGVLLPNLFIPLIAYRLGGTSNPVFASLCILPMFGMMLPWERPWEAVVRGTLPMVGASVVMALDGVAWSQRVSWLLLLLSSGSLGVLLTYYNHQLRRASRRAREEEREAKQALVVSEDRALRAERLAQVGRLAAGVAHEVRNPLAYVQANLRYLLEEWRQKTEGGDDAEFSAALSETMQGVDRIHQIVKDLTVLSRSEDVVAPVGRCELTPVIAASVRLASVRLKSLVTLAVEVPGTPVAQAEPRRLGQVLLNLLLNAADAIEDAKVRDGQVMLRVEVAAERVRLLVEDNGPGIRDEHLSKLFTTFFTTKAPEKGTGLGLALSREYVESFGGTLHAENRSEGGARFIVELPAA</sequence>
<keyword evidence="10" id="KW-0472">Membrane</keyword>
<dbReference type="AlphaFoldDB" id="A0A250IH74"/>
<feature type="domain" description="Histidine kinase" evidence="11">
    <location>
        <begin position="209"/>
        <end position="427"/>
    </location>
</feature>
<keyword evidence="7" id="KW-0067">ATP-binding</keyword>
<dbReference type="SUPFAM" id="SSF47384">
    <property type="entry name" value="Homodimeric domain of signal transducing histidine kinase"/>
    <property type="match status" value="1"/>
</dbReference>
<evidence type="ECO:0000256" key="5">
    <source>
        <dbReference type="ARBA" id="ARBA00022741"/>
    </source>
</evidence>
<evidence type="ECO:0000256" key="9">
    <source>
        <dbReference type="SAM" id="Coils"/>
    </source>
</evidence>
<keyword evidence="13" id="KW-1185">Reference proteome</keyword>
<keyword evidence="10" id="KW-0812">Transmembrane</keyword>
<dbReference type="PROSITE" id="PS50109">
    <property type="entry name" value="HIS_KIN"/>
    <property type="match status" value="1"/>
</dbReference>
<evidence type="ECO:0000256" key="3">
    <source>
        <dbReference type="ARBA" id="ARBA00022553"/>
    </source>
</evidence>
<dbReference type="KEGG" id="mbd:MEBOL_003973"/>
<dbReference type="InterPro" id="IPR036097">
    <property type="entry name" value="HisK_dim/P_sf"/>
</dbReference>
<dbReference type="SMART" id="SM00388">
    <property type="entry name" value="HisKA"/>
    <property type="match status" value="1"/>
</dbReference>
<comment type="catalytic activity">
    <reaction evidence="1">
        <text>ATP + protein L-histidine = ADP + protein N-phospho-L-histidine.</text>
        <dbReference type="EC" id="2.7.13.3"/>
    </reaction>
</comment>
<evidence type="ECO:0000256" key="10">
    <source>
        <dbReference type="SAM" id="Phobius"/>
    </source>
</evidence>
<dbReference type="SUPFAM" id="SSF55874">
    <property type="entry name" value="ATPase domain of HSP90 chaperone/DNA topoisomerase II/histidine kinase"/>
    <property type="match status" value="1"/>
</dbReference>
<feature type="transmembrane region" description="Helical" evidence="10">
    <location>
        <begin position="148"/>
        <end position="165"/>
    </location>
</feature>
<dbReference type="RefSeq" id="WP_095978956.1">
    <property type="nucleotide sequence ID" value="NZ_CP022163.1"/>
</dbReference>
<dbReference type="Proteomes" id="UP000217289">
    <property type="component" value="Chromosome"/>
</dbReference>
<evidence type="ECO:0000256" key="4">
    <source>
        <dbReference type="ARBA" id="ARBA00022679"/>
    </source>
</evidence>